<feature type="region of interest" description="Disordered" evidence="1">
    <location>
        <begin position="220"/>
        <end position="265"/>
    </location>
</feature>
<protein>
    <submittedName>
        <fullName evidence="2">Uncharacterized protein</fullName>
    </submittedName>
</protein>
<dbReference type="HOGENOM" id="CLU_055149_0_0_1"/>
<feature type="compositionally biased region" description="Polar residues" evidence="1">
    <location>
        <begin position="1"/>
        <end position="21"/>
    </location>
</feature>
<evidence type="ECO:0000313" key="2">
    <source>
        <dbReference type="EMBL" id="EPS93572.1"/>
    </source>
</evidence>
<dbReference type="Proteomes" id="UP000015241">
    <property type="component" value="Unassembled WGS sequence"/>
</dbReference>
<name>S8DLE4_FOMSC</name>
<feature type="region of interest" description="Disordered" evidence="1">
    <location>
        <begin position="124"/>
        <end position="189"/>
    </location>
</feature>
<keyword evidence="3" id="KW-1185">Reference proteome</keyword>
<feature type="compositionally biased region" description="Basic and acidic residues" evidence="1">
    <location>
        <begin position="83"/>
        <end position="94"/>
    </location>
</feature>
<dbReference type="eggNOG" id="ENOG502S758">
    <property type="taxonomic scope" value="Eukaryota"/>
</dbReference>
<feature type="compositionally biased region" description="Low complexity" evidence="1">
    <location>
        <begin position="142"/>
        <end position="155"/>
    </location>
</feature>
<dbReference type="STRING" id="743788.S8DLE4"/>
<dbReference type="AlphaFoldDB" id="S8DLE4"/>
<evidence type="ECO:0000313" key="3">
    <source>
        <dbReference type="Proteomes" id="UP000015241"/>
    </source>
</evidence>
<organism evidence="2 3">
    <name type="scientific">Fomitopsis schrenkii</name>
    <name type="common">Brown rot fungus</name>
    <dbReference type="NCBI Taxonomy" id="2126942"/>
    <lineage>
        <taxon>Eukaryota</taxon>
        <taxon>Fungi</taxon>
        <taxon>Dikarya</taxon>
        <taxon>Basidiomycota</taxon>
        <taxon>Agaricomycotina</taxon>
        <taxon>Agaricomycetes</taxon>
        <taxon>Polyporales</taxon>
        <taxon>Fomitopsis</taxon>
    </lineage>
</organism>
<feature type="compositionally biased region" description="Low complexity" evidence="1">
    <location>
        <begin position="43"/>
        <end position="61"/>
    </location>
</feature>
<sequence length="373" mass="38785">MSSSLSPTDLRHITSSSNLASPTRERRLSNRNSQHLRTHRVGSRSPSSIPSSPTSVHSSSSAIFERDIEPITPATSLSPSSADPHRIPRGKFTEQLEQSVPSVLDSAAAVLAGSDAQDDDFDAVSIITPAPPDSGYRSGFASPTSRLSSRSPSPTGINPGKRTSLLFSTSSTHPPAPQGSTPPRPTIETQAQLPAPLPVVPATPTSAYYSANASAVPSQVVSEASSPTTATHHDHTHHLLPSSPASPATVTIPAPVHSHPPSPHAPAKRLSFLSYMDLLSSTPSTTIPLSAVLTSEPPHLPSVIGLPQAQYAASSSAGSIHASSVMERDTASQIVDDVGGEWEREGLGRGLEERLEALNSGSPALMPAVSGRA</sequence>
<reference evidence="2 3" key="1">
    <citation type="journal article" date="2012" name="Science">
        <title>The Paleozoic origin of enzymatic lignin decomposition reconstructed from 31 fungal genomes.</title>
        <authorList>
            <person name="Floudas D."/>
            <person name="Binder M."/>
            <person name="Riley R."/>
            <person name="Barry K."/>
            <person name="Blanchette R.A."/>
            <person name="Henrissat B."/>
            <person name="Martinez A.T."/>
            <person name="Otillar R."/>
            <person name="Spatafora J.W."/>
            <person name="Yadav J.S."/>
            <person name="Aerts A."/>
            <person name="Benoit I."/>
            <person name="Boyd A."/>
            <person name="Carlson A."/>
            <person name="Copeland A."/>
            <person name="Coutinho P.M."/>
            <person name="de Vries R.P."/>
            <person name="Ferreira P."/>
            <person name="Findley K."/>
            <person name="Foster B."/>
            <person name="Gaskell J."/>
            <person name="Glotzer D."/>
            <person name="Gorecki P."/>
            <person name="Heitman J."/>
            <person name="Hesse C."/>
            <person name="Hori C."/>
            <person name="Igarashi K."/>
            <person name="Jurgens J.A."/>
            <person name="Kallen N."/>
            <person name="Kersten P."/>
            <person name="Kohler A."/>
            <person name="Kuees U."/>
            <person name="Kumar T.K.A."/>
            <person name="Kuo A."/>
            <person name="LaButti K."/>
            <person name="Larrondo L.F."/>
            <person name="Lindquist E."/>
            <person name="Ling A."/>
            <person name="Lombard V."/>
            <person name="Lucas S."/>
            <person name="Lundell T."/>
            <person name="Martin R."/>
            <person name="McLaughlin D.J."/>
            <person name="Morgenstern I."/>
            <person name="Morin E."/>
            <person name="Murat C."/>
            <person name="Nagy L.G."/>
            <person name="Nolan M."/>
            <person name="Ohm R.A."/>
            <person name="Patyshakuliyeva A."/>
            <person name="Rokas A."/>
            <person name="Ruiz-Duenas F.J."/>
            <person name="Sabat G."/>
            <person name="Salamov A."/>
            <person name="Samejima M."/>
            <person name="Schmutz J."/>
            <person name="Slot J.C."/>
            <person name="St John F."/>
            <person name="Stenlid J."/>
            <person name="Sun H."/>
            <person name="Sun S."/>
            <person name="Syed K."/>
            <person name="Tsang A."/>
            <person name="Wiebenga A."/>
            <person name="Young D."/>
            <person name="Pisabarro A."/>
            <person name="Eastwood D.C."/>
            <person name="Martin F."/>
            <person name="Cullen D."/>
            <person name="Grigoriev I.V."/>
            <person name="Hibbett D.S."/>
        </authorList>
    </citation>
    <scope>NUCLEOTIDE SEQUENCE</scope>
    <source>
        <strain evidence="3">FP-58527</strain>
    </source>
</reference>
<dbReference type="InParanoid" id="S8DLE4"/>
<gene>
    <name evidence="2" type="ORF">FOMPIDRAFT_1039046</name>
</gene>
<dbReference type="EMBL" id="KE504267">
    <property type="protein sequence ID" value="EPS93572.1"/>
    <property type="molecule type" value="Genomic_DNA"/>
</dbReference>
<feature type="region of interest" description="Disordered" evidence="1">
    <location>
        <begin position="1"/>
        <end position="99"/>
    </location>
</feature>
<feature type="compositionally biased region" description="Pro residues" evidence="1">
    <location>
        <begin position="174"/>
        <end position="185"/>
    </location>
</feature>
<proteinExistence type="predicted"/>
<accession>S8DLE4</accession>
<evidence type="ECO:0000256" key="1">
    <source>
        <dbReference type="SAM" id="MobiDB-lite"/>
    </source>
</evidence>
<dbReference type="OrthoDB" id="2563900at2759"/>